<dbReference type="KEGG" id="rha:RHA1_ro00699"/>
<evidence type="ECO:0000256" key="1">
    <source>
        <dbReference type="SAM" id="MobiDB-lite"/>
    </source>
</evidence>
<feature type="compositionally biased region" description="Basic and acidic residues" evidence="1">
    <location>
        <begin position="40"/>
        <end position="62"/>
    </location>
</feature>
<keyword evidence="2" id="KW-0472">Membrane</keyword>
<protein>
    <submittedName>
        <fullName evidence="4">Possible membrane protein</fullName>
    </submittedName>
</protein>
<feature type="transmembrane region" description="Helical" evidence="2">
    <location>
        <begin position="138"/>
        <end position="162"/>
    </location>
</feature>
<name>Q0SIV2_RHOJR</name>
<evidence type="ECO:0000259" key="3">
    <source>
        <dbReference type="Pfam" id="PF13828"/>
    </source>
</evidence>
<keyword evidence="2" id="KW-0812">Transmembrane</keyword>
<accession>Q0SIV2</accession>
<sequence>MSWACFVWWHIKSRGVPTEPHKATADTEVTMSKPLTGPGRDGDPRRMEPGVDNRPVDDRPVDDRPVAVAVEERVVTKPARTSAAAAFALAFRVAAFVCVLIVILSPVGLVLGIIGLILGVIGLRAARRVGITGKGVAIAGLVLSGLAIVISIAFAAGVVTVLNNDSAVDRIEQEVDKMRDTVPDNVEVPQP</sequence>
<evidence type="ECO:0000313" key="4">
    <source>
        <dbReference type="EMBL" id="ABG92534.1"/>
    </source>
</evidence>
<evidence type="ECO:0000256" key="2">
    <source>
        <dbReference type="SAM" id="Phobius"/>
    </source>
</evidence>
<evidence type="ECO:0000313" key="5">
    <source>
        <dbReference type="Proteomes" id="UP000008710"/>
    </source>
</evidence>
<dbReference type="Pfam" id="PF13828">
    <property type="entry name" value="DUF4190"/>
    <property type="match status" value="1"/>
</dbReference>
<reference evidence="5" key="1">
    <citation type="journal article" date="2006" name="Proc. Natl. Acad. Sci. U.S.A.">
        <title>The complete genome of Rhodococcus sp. RHA1 provides insights into a catabolic powerhouse.</title>
        <authorList>
            <person name="McLeod M.P."/>
            <person name="Warren R.L."/>
            <person name="Hsiao W.W.L."/>
            <person name="Araki N."/>
            <person name="Myhre M."/>
            <person name="Fernandes C."/>
            <person name="Miyazawa D."/>
            <person name="Wong W."/>
            <person name="Lillquist A.L."/>
            <person name="Wang D."/>
            <person name="Dosanjh M."/>
            <person name="Hara H."/>
            <person name="Petrescu A."/>
            <person name="Morin R.D."/>
            <person name="Yang G."/>
            <person name="Stott J.M."/>
            <person name="Schein J.E."/>
            <person name="Shin H."/>
            <person name="Smailus D."/>
            <person name="Siddiqui A.S."/>
            <person name="Marra M.A."/>
            <person name="Jones S.J.M."/>
            <person name="Holt R."/>
            <person name="Brinkman F.S.L."/>
            <person name="Miyauchi K."/>
            <person name="Fukuda M."/>
            <person name="Davies J.E."/>
            <person name="Mohn W.W."/>
            <person name="Eltis L.D."/>
        </authorList>
    </citation>
    <scope>NUCLEOTIDE SEQUENCE [LARGE SCALE GENOMIC DNA]</scope>
    <source>
        <strain evidence="5">RHA1</strain>
    </source>
</reference>
<proteinExistence type="predicted"/>
<feature type="domain" description="DUF4190" evidence="3">
    <location>
        <begin position="93"/>
        <end position="153"/>
    </location>
</feature>
<dbReference type="InterPro" id="IPR025241">
    <property type="entry name" value="DUF4190"/>
</dbReference>
<dbReference type="Proteomes" id="UP000008710">
    <property type="component" value="Chromosome"/>
</dbReference>
<gene>
    <name evidence="4" type="ordered locus">RHA1_ro00699</name>
</gene>
<dbReference type="EMBL" id="CP000431">
    <property type="protein sequence ID" value="ABG92534.1"/>
    <property type="molecule type" value="Genomic_DNA"/>
</dbReference>
<dbReference type="eggNOG" id="ENOG5031EIP">
    <property type="taxonomic scope" value="Bacteria"/>
</dbReference>
<organism evidence="4 5">
    <name type="scientific">Rhodococcus jostii (strain RHA1)</name>
    <dbReference type="NCBI Taxonomy" id="101510"/>
    <lineage>
        <taxon>Bacteria</taxon>
        <taxon>Bacillati</taxon>
        <taxon>Actinomycetota</taxon>
        <taxon>Actinomycetes</taxon>
        <taxon>Mycobacteriales</taxon>
        <taxon>Nocardiaceae</taxon>
        <taxon>Rhodococcus</taxon>
    </lineage>
</organism>
<feature type="region of interest" description="Disordered" evidence="1">
    <location>
        <begin position="17"/>
        <end position="62"/>
    </location>
</feature>
<dbReference type="HOGENOM" id="CLU_1577265_0_0_11"/>
<keyword evidence="2" id="KW-1133">Transmembrane helix</keyword>
<feature type="transmembrane region" description="Helical" evidence="2">
    <location>
        <begin position="109"/>
        <end position="126"/>
    </location>
</feature>
<dbReference type="AlphaFoldDB" id="Q0SIV2"/>